<evidence type="ECO:0000256" key="4">
    <source>
        <dbReference type="RuleBase" id="RU004508"/>
    </source>
</evidence>
<organism evidence="5 6">
    <name type="scientific">Sphingomonas hengshuiensis</name>
    <dbReference type="NCBI Taxonomy" id="1609977"/>
    <lineage>
        <taxon>Bacteria</taxon>
        <taxon>Pseudomonadati</taxon>
        <taxon>Pseudomonadota</taxon>
        <taxon>Alphaproteobacteria</taxon>
        <taxon>Sphingomonadales</taxon>
        <taxon>Sphingomonadaceae</taxon>
        <taxon>Sphingomonas</taxon>
    </lineage>
</organism>
<dbReference type="Proteomes" id="UP000032300">
    <property type="component" value="Chromosome"/>
</dbReference>
<evidence type="ECO:0000313" key="5">
    <source>
        <dbReference type="EMBL" id="AJP72840.1"/>
    </source>
</evidence>
<dbReference type="PANTHER" id="PTHR30244:SF34">
    <property type="entry name" value="DTDP-4-AMINO-4,6-DIDEOXYGALACTOSE TRANSAMINASE"/>
    <property type="match status" value="1"/>
</dbReference>
<evidence type="ECO:0000313" key="6">
    <source>
        <dbReference type="Proteomes" id="UP000032300"/>
    </source>
</evidence>
<keyword evidence="5" id="KW-0032">Aminotransferase</keyword>
<sequence>MLPFNRPYATGNEITYIGQAIAERKLSGDGRFTMACHGLLEQLLGSGRALLTTSCTDALEAAAILCDIQPGDEVIVPSFTFVSSANAFALRGAQLRFADSLASHPNLDHHSVEALVTPRTRAIVAVHYAGVACEMDPLRDIATRHGLMIVEDAAQAIGASYRGRPLGTLGDLAAFSFHETKNVISGEGGSLHVNRPDLFARAEVIREKGTNRSAFFRGEIDKYGWIDIGSSFLPSELVAAYLLAQLEAIEDIQARRVAVSRRYDARLGALGAGCGVQMPFLPDYASENGHMYYMVLPDADARARLLAHMTRNDILATFHYQALHRSRYFHAQHDGRALPQADRYTECLVRLPLYADMTADETDWVADRVETFLHTML</sequence>
<keyword evidence="6" id="KW-1185">Reference proteome</keyword>
<dbReference type="Gene3D" id="3.40.640.10">
    <property type="entry name" value="Type I PLP-dependent aspartate aminotransferase-like (Major domain)"/>
    <property type="match status" value="1"/>
</dbReference>
<feature type="modified residue" description="N6-(pyridoxal phosphate)lysine" evidence="3">
    <location>
        <position position="181"/>
    </location>
</feature>
<gene>
    <name evidence="5" type="ORF">TS85_15225</name>
</gene>
<protein>
    <submittedName>
        <fullName evidence="5">TDP-4-oxo-6-deoxy-D-glucose aminotransferase</fullName>
    </submittedName>
</protein>
<dbReference type="EMBL" id="CP010836">
    <property type="protein sequence ID" value="AJP72840.1"/>
    <property type="molecule type" value="Genomic_DNA"/>
</dbReference>
<dbReference type="InterPro" id="IPR012749">
    <property type="entry name" value="WecE-like"/>
</dbReference>
<dbReference type="AlphaFoldDB" id="A0A7U4J9P8"/>
<dbReference type="NCBIfam" id="TIGR02379">
    <property type="entry name" value="ECA_wecE"/>
    <property type="match status" value="1"/>
</dbReference>
<dbReference type="GO" id="GO:0019180">
    <property type="term" value="F:dTDP-4-amino-4,6-dideoxygalactose transaminase activity"/>
    <property type="evidence" value="ECO:0007669"/>
    <property type="project" value="TreeGrafter"/>
</dbReference>
<dbReference type="KEGG" id="sphi:TS85_15225"/>
<dbReference type="CDD" id="cd00616">
    <property type="entry name" value="AHBA_syn"/>
    <property type="match status" value="1"/>
</dbReference>
<evidence type="ECO:0000256" key="3">
    <source>
        <dbReference type="PIRSR" id="PIRSR000390-2"/>
    </source>
</evidence>
<keyword evidence="5" id="KW-0808">Transferase</keyword>
<dbReference type="RefSeq" id="WP_044333332.1">
    <property type="nucleotide sequence ID" value="NZ_CP010836.1"/>
</dbReference>
<dbReference type="InterPro" id="IPR000653">
    <property type="entry name" value="DegT/StrS_aminotransferase"/>
</dbReference>
<dbReference type="Pfam" id="PF01041">
    <property type="entry name" value="DegT_DnrJ_EryC1"/>
    <property type="match status" value="1"/>
</dbReference>
<keyword evidence="3 4" id="KW-0663">Pyridoxal phosphate</keyword>
<evidence type="ECO:0000256" key="1">
    <source>
        <dbReference type="ARBA" id="ARBA00037999"/>
    </source>
</evidence>
<reference evidence="5 6" key="1">
    <citation type="journal article" date="2015" name="Int. J. Syst. Evol. Microbiol.">
        <title>Sphingomonas hengshuiensis sp. nov., isolated from lake wetland.</title>
        <authorList>
            <person name="Wei S."/>
            <person name="Wang T."/>
            <person name="Liu H."/>
            <person name="Zhang C."/>
            <person name="Guo J."/>
            <person name="Wang Q."/>
            <person name="Liang K."/>
            <person name="Zhang Z."/>
        </authorList>
    </citation>
    <scope>NUCLEOTIDE SEQUENCE [LARGE SCALE GENOMIC DNA]</scope>
    <source>
        <strain evidence="5 6">WHSC-8</strain>
    </source>
</reference>
<proteinExistence type="inferred from homology"/>
<dbReference type="OrthoDB" id="9768668at2"/>
<dbReference type="Gene3D" id="3.90.1150.10">
    <property type="entry name" value="Aspartate Aminotransferase, domain 1"/>
    <property type="match status" value="1"/>
</dbReference>
<accession>A0A7U4J9P8</accession>
<dbReference type="PANTHER" id="PTHR30244">
    <property type="entry name" value="TRANSAMINASE"/>
    <property type="match status" value="1"/>
</dbReference>
<dbReference type="SUPFAM" id="SSF53383">
    <property type="entry name" value="PLP-dependent transferases"/>
    <property type="match status" value="1"/>
</dbReference>
<evidence type="ECO:0000256" key="2">
    <source>
        <dbReference type="PIRSR" id="PIRSR000390-1"/>
    </source>
</evidence>
<dbReference type="InterPro" id="IPR015422">
    <property type="entry name" value="PyrdxlP-dep_Trfase_small"/>
</dbReference>
<dbReference type="NCBIfam" id="NF008687">
    <property type="entry name" value="PRK11706.1"/>
    <property type="match status" value="1"/>
</dbReference>
<dbReference type="GO" id="GO:0030170">
    <property type="term" value="F:pyridoxal phosphate binding"/>
    <property type="evidence" value="ECO:0007669"/>
    <property type="project" value="TreeGrafter"/>
</dbReference>
<dbReference type="GO" id="GO:0000271">
    <property type="term" value="P:polysaccharide biosynthetic process"/>
    <property type="evidence" value="ECO:0007669"/>
    <property type="project" value="TreeGrafter"/>
</dbReference>
<reference evidence="5 6" key="2">
    <citation type="submission" date="2015-02" db="EMBL/GenBank/DDBJ databases">
        <title>The complete genome of Sphingomonas hengshuiensis sp. WHSC-8 isolated from soil of Hengshui Lake.</title>
        <authorList>
            <person name="Wei S."/>
            <person name="Guo J."/>
            <person name="Su C."/>
            <person name="Wu R."/>
            <person name="Zhang Z."/>
            <person name="Liang K."/>
            <person name="Li H."/>
            <person name="Wang T."/>
            <person name="Liu H."/>
            <person name="Zhang C."/>
            <person name="Li Z."/>
            <person name="Wang Q."/>
            <person name="Meng J."/>
        </authorList>
    </citation>
    <scope>NUCLEOTIDE SEQUENCE [LARGE SCALE GENOMIC DNA]</scope>
    <source>
        <strain evidence="5 6">WHSC-8</strain>
    </source>
</reference>
<dbReference type="InterPro" id="IPR015424">
    <property type="entry name" value="PyrdxlP-dep_Trfase"/>
</dbReference>
<name>A0A7U4J9P8_9SPHN</name>
<comment type="similarity">
    <text evidence="1 4">Belongs to the DegT/DnrJ/EryC1 family.</text>
</comment>
<feature type="active site" description="Proton acceptor" evidence="2">
    <location>
        <position position="181"/>
    </location>
</feature>
<dbReference type="PIRSF" id="PIRSF000390">
    <property type="entry name" value="PLP_StrS"/>
    <property type="match status" value="1"/>
</dbReference>
<dbReference type="InterPro" id="IPR015421">
    <property type="entry name" value="PyrdxlP-dep_Trfase_major"/>
</dbReference>